<dbReference type="PANTHER" id="PTHR13278">
    <property type="entry name" value="ZINC FINGER PROTEIN 830"/>
    <property type="match status" value="1"/>
</dbReference>
<dbReference type="SUPFAM" id="SSF57667">
    <property type="entry name" value="beta-beta-alpha zinc fingers"/>
    <property type="match status" value="1"/>
</dbReference>
<name>A0A067TBP8_GALM3</name>
<feature type="region of interest" description="Disordered" evidence="7">
    <location>
        <begin position="65"/>
        <end position="140"/>
    </location>
</feature>
<feature type="region of interest" description="Disordered" evidence="7">
    <location>
        <begin position="183"/>
        <end position="214"/>
    </location>
</feature>
<evidence type="ECO:0000256" key="6">
    <source>
        <dbReference type="ARBA" id="ARBA00023242"/>
    </source>
</evidence>
<evidence type="ECO:0000313" key="9">
    <source>
        <dbReference type="Proteomes" id="UP000027222"/>
    </source>
</evidence>
<keyword evidence="9" id="KW-1185">Reference proteome</keyword>
<comment type="subcellular location">
    <subcellularLocation>
        <location evidence="1">Nucleus</location>
    </subcellularLocation>
</comment>
<evidence type="ECO:0000313" key="8">
    <source>
        <dbReference type="EMBL" id="KDR76408.1"/>
    </source>
</evidence>
<dbReference type="GO" id="GO:0033314">
    <property type="term" value="P:mitotic DNA replication checkpoint signaling"/>
    <property type="evidence" value="ECO:0007669"/>
    <property type="project" value="TreeGrafter"/>
</dbReference>
<dbReference type="GO" id="GO:0044773">
    <property type="term" value="P:mitotic DNA damage checkpoint signaling"/>
    <property type="evidence" value="ECO:0007669"/>
    <property type="project" value="TreeGrafter"/>
</dbReference>
<gene>
    <name evidence="8" type="ORF">GALMADRAFT_247885</name>
</gene>
<feature type="compositionally biased region" description="Basic and acidic residues" evidence="7">
    <location>
        <begin position="65"/>
        <end position="82"/>
    </location>
</feature>
<dbReference type="HOGENOM" id="CLU_041821_1_0_1"/>
<evidence type="ECO:0000256" key="7">
    <source>
        <dbReference type="SAM" id="MobiDB-lite"/>
    </source>
</evidence>
<evidence type="ECO:0000256" key="1">
    <source>
        <dbReference type="ARBA" id="ARBA00004123"/>
    </source>
</evidence>
<organism evidence="8 9">
    <name type="scientific">Galerina marginata (strain CBS 339.88)</name>
    <dbReference type="NCBI Taxonomy" id="685588"/>
    <lineage>
        <taxon>Eukaryota</taxon>
        <taxon>Fungi</taxon>
        <taxon>Dikarya</taxon>
        <taxon>Basidiomycota</taxon>
        <taxon>Agaricomycotina</taxon>
        <taxon>Agaricomycetes</taxon>
        <taxon>Agaricomycetidae</taxon>
        <taxon>Agaricales</taxon>
        <taxon>Agaricineae</taxon>
        <taxon>Strophariaceae</taxon>
        <taxon>Galerina</taxon>
    </lineage>
</organism>
<accession>A0A067TBP8</accession>
<dbReference type="GO" id="GO:0008270">
    <property type="term" value="F:zinc ion binding"/>
    <property type="evidence" value="ECO:0007669"/>
    <property type="project" value="UniProtKB-KW"/>
</dbReference>
<keyword evidence="2" id="KW-0479">Metal-binding</keyword>
<protein>
    <submittedName>
        <fullName evidence="8">Uncharacterized protein</fullName>
    </submittedName>
</protein>
<evidence type="ECO:0000256" key="3">
    <source>
        <dbReference type="ARBA" id="ARBA00022771"/>
    </source>
</evidence>
<dbReference type="OrthoDB" id="77607at2759"/>
<keyword evidence="5" id="KW-0175">Coiled coil</keyword>
<evidence type="ECO:0000256" key="4">
    <source>
        <dbReference type="ARBA" id="ARBA00022833"/>
    </source>
</evidence>
<evidence type="ECO:0000256" key="2">
    <source>
        <dbReference type="ARBA" id="ARBA00022723"/>
    </source>
</evidence>
<dbReference type="PANTHER" id="PTHR13278:SF0">
    <property type="entry name" value="ZINC FINGER PROTEIN 830"/>
    <property type="match status" value="1"/>
</dbReference>
<dbReference type="AlphaFoldDB" id="A0A067TBP8"/>
<dbReference type="EMBL" id="KL142379">
    <property type="protein sequence ID" value="KDR76408.1"/>
    <property type="molecule type" value="Genomic_DNA"/>
</dbReference>
<evidence type="ECO:0000256" key="5">
    <source>
        <dbReference type="ARBA" id="ARBA00023054"/>
    </source>
</evidence>
<dbReference type="Gene3D" id="3.30.160.60">
    <property type="entry name" value="Classic Zinc Finger"/>
    <property type="match status" value="1"/>
</dbReference>
<proteinExistence type="predicted"/>
<dbReference type="GO" id="GO:0005681">
    <property type="term" value="C:spliceosomal complex"/>
    <property type="evidence" value="ECO:0007669"/>
    <property type="project" value="InterPro"/>
</dbReference>
<dbReference type="Proteomes" id="UP000027222">
    <property type="component" value="Unassembled WGS sequence"/>
</dbReference>
<keyword evidence="4" id="KW-0862">Zinc</keyword>
<feature type="compositionally biased region" description="Polar residues" evidence="7">
    <location>
        <begin position="97"/>
        <end position="111"/>
    </location>
</feature>
<dbReference type="GO" id="GO:0033260">
    <property type="term" value="P:nuclear DNA replication"/>
    <property type="evidence" value="ECO:0007669"/>
    <property type="project" value="TreeGrafter"/>
</dbReference>
<keyword evidence="3" id="KW-0863">Zinc-finger</keyword>
<dbReference type="InterPro" id="IPR040050">
    <property type="entry name" value="ZNF830-like"/>
</dbReference>
<keyword evidence="6" id="KW-0539">Nucleus</keyword>
<dbReference type="GO" id="GO:0003676">
    <property type="term" value="F:nucleic acid binding"/>
    <property type="evidence" value="ECO:0007669"/>
    <property type="project" value="InterPro"/>
</dbReference>
<reference evidence="9" key="1">
    <citation type="journal article" date="2014" name="Proc. Natl. Acad. Sci. U.S.A.">
        <title>Extensive sampling of basidiomycete genomes demonstrates inadequacy of the white-rot/brown-rot paradigm for wood decay fungi.</title>
        <authorList>
            <person name="Riley R."/>
            <person name="Salamov A.A."/>
            <person name="Brown D.W."/>
            <person name="Nagy L.G."/>
            <person name="Floudas D."/>
            <person name="Held B.W."/>
            <person name="Levasseur A."/>
            <person name="Lombard V."/>
            <person name="Morin E."/>
            <person name="Otillar R."/>
            <person name="Lindquist E.A."/>
            <person name="Sun H."/>
            <person name="LaButti K.M."/>
            <person name="Schmutz J."/>
            <person name="Jabbour D."/>
            <person name="Luo H."/>
            <person name="Baker S.E."/>
            <person name="Pisabarro A.G."/>
            <person name="Walton J.D."/>
            <person name="Blanchette R.A."/>
            <person name="Henrissat B."/>
            <person name="Martin F."/>
            <person name="Cullen D."/>
            <person name="Hibbett D.S."/>
            <person name="Grigoriev I.V."/>
        </authorList>
    </citation>
    <scope>NUCLEOTIDE SEQUENCE [LARGE SCALE GENOMIC DNA]</scope>
    <source>
        <strain evidence="9">CBS 339.88</strain>
    </source>
</reference>
<dbReference type="STRING" id="685588.A0A067TBP8"/>
<dbReference type="InterPro" id="IPR036236">
    <property type="entry name" value="Znf_C2H2_sf"/>
</dbReference>
<sequence>MSDVRALLKAKRQEARIIHPYATYNPSGQLKCSVCGSIVKHASAWEGHLGSKVHRTNIAHLREQEENRQEISDNLGKRKADGDQTVAQIEKRRRVDISSQEPESFPQNFFSDPSHAPVILSQDSDAEDDDIREPQKGLSLTTKSDIDVEYERFQRELLNKADADPSEAYDRATVAAEPVFASPETSGFPAVSVEEASQEPAQLTDVEARSKREQEERELIMDRLLAEERAQEDADMRVQLLKTKLVSFRSKREAAKAKRPNHTR</sequence>